<comment type="pathway">
    <text evidence="2">Mycotoxin biosynthesis.</text>
</comment>
<dbReference type="PANTHER" id="PTHR43149:SF1">
    <property type="entry name" value="DELTA(3,5)-DELTA(2,4)-DIENOYL-COA ISOMERASE, MITOCHONDRIAL"/>
    <property type="match status" value="1"/>
</dbReference>
<dbReference type="InterPro" id="IPR029045">
    <property type="entry name" value="ClpP/crotonase-like_dom_sf"/>
</dbReference>
<dbReference type="Gene3D" id="3.90.226.10">
    <property type="entry name" value="2-enoyl-CoA Hydratase, Chain A, domain 1"/>
    <property type="match status" value="1"/>
</dbReference>
<dbReference type="RefSeq" id="XP_033573777.1">
    <property type="nucleotide sequence ID" value="XM_033726621.1"/>
</dbReference>
<dbReference type="UniPathway" id="UPA00659"/>
<dbReference type="Gene3D" id="1.10.12.10">
    <property type="entry name" value="Lyase 2-enoyl-coa Hydratase, Chain A, domain 2"/>
    <property type="match status" value="1"/>
</dbReference>
<keyword evidence="6" id="KW-0007">Acetylation</keyword>
<comment type="subcellular location">
    <subcellularLocation>
        <location evidence="1">Peroxisome</location>
    </subcellularLocation>
</comment>
<evidence type="ECO:0000313" key="11">
    <source>
        <dbReference type="EMBL" id="KAF2806813.1"/>
    </source>
</evidence>
<name>A0A6A6YE55_9PEZI</name>
<keyword evidence="10 11" id="KW-0413">Isomerase</keyword>
<dbReference type="CDD" id="cd06558">
    <property type="entry name" value="crotonase-like"/>
    <property type="match status" value="1"/>
</dbReference>
<gene>
    <name evidence="11 13" type="ORF">BDZ99DRAFT_537700</name>
</gene>
<keyword evidence="7" id="KW-0843">Virulence</keyword>
<evidence type="ECO:0000313" key="13">
    <source>
        <dbReference type="RefSeq" id="XP_033573777.1"/>
    </source>
</evidence>
<evidence type="ECO:0000256" key="2">
    <source>
        <dbReference type="ARBA" id="ARBA00004685"/>
    </source>
</evidence>
<dbReference type="PANTHER" id="PTHR43149">
    <property type="entry name" value="ENOYL-COA HYDRATASE"/>
    <property type="match status" value="1"/>
</dbReference>
<keyword evidence="12" id="KW-1185">Reference proteome</keyword>
<evidence type="ECO:0000256" key="10">
    <source>
        <dbReference type="ARBA" id="ARBA00023235"/>
    </source>
</evidence>
<dbReference type="Proteomes" id="UP000504636">
    <property type="component" value="Unplaced"/>
</dbReference>
<dbReference type="InterPro" id="IPR045002">
    <property type="entry name" value="Ech1-like"/>
</dbReference>
<evidence type="ECO:0000256" key="8">
    <source>
        <dbReference type="ARBA" id="ARBA00023098"/>
    </source>
</evidence>
<keyword evidence="5" id="KW-0276">Fatty acid metabolism</keyword>
<keyword evidence="8" id="KW-0443">Lipid metabolism</keyword>
<sequence length="268" mass="29944">MASYTKFEYFNFTFPRPFVAHIEVNRASKMNAWIEPMWHTLKKIFDQLSEDPQVRAVILSGAGEKAFTAGLDVHEASTQGITTRNLKSDPARRAVYIRRHLLEFQSCLTTVEKCEKPVIIIMHGITIGLGIDLASCCDIRICTEDVMFAVKEVDIGLAADVGTLTRLPKIVGNYGWVKEVCLTARYFGAQEAMQVGFVGRLKVAELLASKSPVAVQSTKELLNFSRDHTIEDGLRYTGIWNSVAVQATDVQEAMLSGLQKRIPKFEKL</sequence>
<evidence type="ECO:0000256" key="9">
    <source>
        <dbReference type="ARBA" id="ARBA00023140"/>
    </source>
</evidence>
<reference evidence="11 13" key="1">
    <citation type="journal article" date="2020" name="Stud. Mycol.">
        <title>101 Dothideomycetes genomes: a test case for predicting lifestyles and emergence of pathogens.</title>
        <authorList>
            <person name="Haridas S."/>
            <person name="Albert R."/>
            <person name="Binder M."/>
            <person name="Bloem J."/>
            <person name="Labutti K."/>
            <person name="Salamov A."/>
            <person name="Andreopoulos B."/>
            <person name="Baker S."/>
            <person name="Barry K."/>
            <person name="Bills G."/>
            <person name="Bluhm B."/>
            <person name="Cannon C."/>
            <person name="Castanera R."/>
            <person name="Culley D."/>
            <person name="Daum C."/>
            <person name="Ezra D."/>
            <person name="Gonzalez J."/>
            <person name="Henrissat B."/>
            <person name="Kuo A."/>
            <person name="Liang C."/>
            <person name="Lipzen A."/>
            <person name="Lutzoni F."/>
            <person name="Magnuson J."/>
            <person name="Mondo S."/>
            <person name="Nolan M."/>
            <person name="Ohm R."/>
            <person name="Pangilinan J."/>
            <person name="Park H.-J."/>
            <person name="Ramirez L."/>
            <person name="Alfaro M."/>
            <person name="Sun H."/>
            <person name="Tritt A."/>
            <person name="Yoshinaga Y."/>
            <person name="Zwiers L.-H."/>
            <person name="Turgeon B."/>
            <person name="Goodwin S."/>
            <person name="Spatafora J."/>
            <person name="Crous P."/>
            <person name="Grigoriev I."/>
        </authorList>
    </citation>
    <scope>NUCLEOTIDE SEQUENCE</scope>
    <source>
        <strain evidence="11 13">CBS 304.34</strain>
    </source>
</reference>
<evidence type="ECO:0000256" key="1">
    <source>
        <dbReference type="ARBA" id="ARBA00004275"/>
    </source>
</evidence>
<dbReference type="GO" id="GO:0005777">
    <property type="term" value="C:peroxisome"/>
    <property type="evidence" value="ECO:0007669"/>
    <property type="project" value="UniProtKB-SubCell"/>
</dbReference>
<reference evidence="13" key="3">
    <citation type="submission" date="2025-04" db="UniProtKB">
        <authorList>
            <consortium name="RefSeq"/>
        </authorList>
    </citation>
    <scope>IDENTIFICATION</scope>
    <source>
        <strain evidence="13">CBS 304.34</strain>
    </source>
</reference>
<dbReference type="AlphaFoldDB" id="A0A6A6YE55"/>
<dbReference type="FunFam" id="3.90.226.10:FF:000024">
    <property type="entry name" value="Delta3,5-delta2,4-dienoyl-CoA isomerase"/>
    <property type="match status" value="1"/>
</dbReference>
<dbReference type="SUPFAM" id="SSF52096">
    <property type="entry name" value="ClpP/crotonase"/>
    <property type="match status" value="1"/>
</dbReference>
<reference evidence="13" key="2">
    <citation type="submission" date="2020-04" db="EMBL/GenBank/DDBJ databases">
        <authorList>
            <consortium name="NCBI Genome Project"/>
        </authorList>
    </citation>
    <scope>NUCLEOTIDE SEQUENCE</scope>
    <source>
        <strain evidence="13">CBS 304.34</strain>
    </source>
</reference>
<evidence type="ECO:0000256" key="3">
    <source>
        <dbReference type="ARBA" id="ARBA00005005"/>
    </source>
</evidence>
<dbReference type="InterPro" id="IPR014748">
    <property type="entry name" value="Enoyl-CoA_hydra_C"/>
</dbReference>
<dbReference type="OrthoDB" id="14970at2759"/>
<evidence type="ECO:0000256" key="7">
    <source>
        <dbReference type="ARBA" id="ARBA00023026"/>
    </source>
</evidence>
<accession>A0A6A6YE55</accession>
<evidence type="ECO:0000256" key="4">
    <source>
        <dbReference type="ARBA" id="ARBA00005254"/>
    </source>
</evidence>
<keyword evidence="9" id="KW-0576">Peroxisome</keyword>
<evidence type="ECO:0000313" key="12">
    <source>
        <dbReference type="Proteomes" id="UP000504636"/>
    </source>
</evidence>
<dbReference type="GO" id="GO:0006635">
    <property type="term" value="P:fatty acid beta-oxidation"/>
    <property type="evidence" value="ECO:0007669"/>
    <property type="project" value="UniProtKB-UniPathway"/>
</dbReference>
<dbReference type="GO" id="GO:0051750">
    <property type="term" value="F:delta(3,5)-delta(2,4)-dienoyl-CoA isomerase activity"/>
    <property type="evidence" value="ECO:0007669"/>
    <property type="project" value="TreeGrafter"/>
</dbReference>
<protein>
    <submittedName>
        <fullName evidence="11 13">Delta-delta-dienoyl-CoA isomerase</fullName>
    </submittedName>
</protein>
<comment type="pathway">
    <text evidence="3">Lipid metabolism; fatty acid beta-oxidation.</text>
</comment>
<dbReference type="GeneID" id="54467514"/>
<proteinExistence type="inferred from homology"/>
<organism evidence="11">
    <name type="scientific">Mytilinidion resinicola</name>
    <dbReference type="NCBI Taxonomy" id="574789"/>
    <lineage>
        <taxon>Eukaryota</taxon>
        <taxon>Fungi</taxon>
        <taxon>Dikarya</taxon>
        <taxon>Ascomycota</taxon>
        <taxon>Pezizomycotina</taxon>
        <taxon>Dothideomycetes</taxon>
        <taxon>Pleosporomycetidae</taxon>
        <taxon>Mytilinidiales</taxon>
        <taxon>Mytilinidiaceae</taxon>
        <taxon>Mytilinidion</taxon>
    </lineage>
</organism>
<dbReference type="EMBL" id="MU003706">
    <property type="protein sequence ID" value="KAF2806813.1"/>
    <property type="molecule type" value="Genomic_DNA"/>
</dbReference>
<dbReference type="InterPro" id="IPR001753">
    <property type="entry name" value="Enoyl-CoA_hydra/iso"/>
</dbReference>
<comment type="similarity">
    <text evidence="4">Belongs to the enoyl-CoA hydratase/isomerase family.</text>
</comment>
<dbReference type="GO" id="GO:0005739">
    <property type="term" value="C:mitochondrion"/>
    <property type="evidence" value="ECO:0007669"/>
    <property type="project" value="TreeGrafter"/>
</dbReference>
<evidence type="ECO:0000256" key="6">
    <source>
        <dbReference type="ARBA" id="ARBA00022990"/>
    </source>
</evidence>
<evidence type="ECO:0000256" key="5">
    <source>
        <dbReference type="ARBA" id="ARBA00022832"/>
    </source>
</evidence>
<dbReference type="Pfam" id="PF00378">
    <property type="entry name" value="ECH_1"/>
    <property type="match status" value="1"/>
</dbReference>
<dbReference type="FunFam" id="1.10.12.10:FF:000004">
    <property type="entry name" value="Delta3,5-delta2,4-dienoyl-CoA isomerase"/>
    <property type="match status" value="1"/>
</dbReference>